<proteinExistence type="inferred from homology"/>
<accession>A0A814MCE1</accession>
<reference evidence="7" key="1">
    <citation type="submission" date="2021-02" db="EMBL/GenBank/DDBJ databases">
        <authorList>
            <person name="Nowell W R."/>
        </authorList>
    </citation>
    <scope>NUCLEOTIDE SEQUENCE</scope>
</reference>
<dbReference type="GO" id="GO:0005739">
    <property type="term" value="C:mitochondrion"/>
    <property type="evidence" value="ECO:0007669"/>
    <property type="project" value="GOC"/>
</dbReference>
<keyword evidence="4 6" id="KW-0378">Hydrolase</keyword>
<evidence type="ECO:0000256" key="5">
    <source>
        <dbReference type="ARBA" id="ARBA00023049"/>
    </source>
</evidence>
<keyword evidence="3 6" id="KW-0479">Metal-binding</keyword>
<evidence type="ECO:0000313" key="7">
    <source>
        <dbReference type="EMBL" id="CAF1077312.1"/>
    </source>
</evidence>
<evidence type="ECO:0000256" key="6">
    <source>
        <dbReference type="RuleBase" id="RU364057"/>
    </source>
</evidence>
<name>A0A814MCE1_ADIRI</name>
<dbReference type="GO" id="GO:0033615">
    <property type="term" value="P:mitochondrial proton-transporting ATP synthase complex assembly"/>
    <property type="evidence" value="ECO:0007669"/>
    <property type="project" value="TreeGrafter"/>
</dbReference>
<dbReference type="PANTHER" id="PTHR21711">
    <property type="entry name" value="MITOCHONDRIAL INNER MEMBRANE PROTEASE"/>
    <property type="match status" value="1"/>
</dbReference>
<evidence type="ECO:0000313" key="8">
    <source>
        <dbReference type="EMBL" id="CAF1081712.1"/>
    </source>
</evidence>
<dbReference type="EMBL" id="CAJNOR010001111">
    <property type="protein sequence ID" value="CAF1077312.1"/>
    <property type="molecule type" value="Genomic_DNA"/>
</dbReference>
<sequence length="187" mass="21729">MSDATSSKFRNCYQQARQCVTSNQSIRQLLNVLSIYGCPFDFDRHLTCETTDRNLRGGFHQSLCQIVLYPENIQSTGELCTIFEHELIHALDYCRAKIDFANPYHLACTEIRAASLTDQCSLLQHLSTSSRPFIIKNQHESCVKNRAQQSMELCTDLPRKQVDQIINDVFLRCYNDTEPFDRIRRRQ</sequence>
<organism evidence="7 9">
    <name type="scientific">Adineta ricciae</name>
    <name type="common">Rotifer</name>
    <dbReference type="NCBI Taxonomy" id="249248"/>
    <lineage>
        <taxon>Eukaryota</taxon>
        <taxon>Metazoa</taxon>
        <taxon>Spiralia</taxon>
        <taxon>Gnathifera</taxon>
        <taxon>Rotifera</taxon>
        <taxon>Eurotatoria</taxon>
        <taxon>Bdelloidea</taxon>
        <taxon>Adinetida</taxon>
        <taxon>Adinetidae</taxon>
        <taxon>Adineta</taxon>
    </lineage>
</organism>
<comment type="caution">
    <text evidence="7">The sequence shown here is derived from an EMBL/GenBank/DDBJ whole genome shotgun (WGS) entry which is preliminary data.</text>
</comment>
<dbReference type="AlphaFoldDB" id="A0A814MCE1"/>
<dbReference type="GO" id="GO:0034982">
    <property type="term" value="P:mitochondrial protein processing"/>
    <property type="evidence" value="ECO:0007669"/>
    <property type="project" value="TreeGrafter"/>
</dbReference>
<dbReference type="InterPro" id="IPR019165">
    <property type="entry name" value="Peptidase_M76_ATP23"/>
</dbReference>
<comment type="similarity">
    <text evidence="1 6">Belongs to the peptidase M76 family.</text>
</comment>
<dbReference type="Proteomes" id="UP000663852">
    <property type="component" value="Unassembled WGS sequence"/>
</dbReference>
<dbReference type="OrthoDB" id="285308at2759"/>
<evidence type="ECO:0000256" key="2">
    <source>
        <dbReference type="ARBA" id="ARBA00022670"/>
    </source>
</evidence>
<dbReference type="EMBL" id="CAJNOJ010000090">
    <property type="protein sequence ID" value="CAF1081712.1"/>
    <property type="molecule type" value="Genomic_DNA"/>
</dbReference>
<dbReference type="EC" id="3.4.24.-" evidence="6"/>
<evidence type="ECO:0000256" key="3">
    <source>
        <dbReference type="ARBA" id="ARBA00022723"/>
    </source>
</evidence>
<dbReference type="PANTHER" id="PTHR21711:SF0">
    <property type="entry name" value="MITOCHONDRIAL INNER MEMBRANE PROTEASE ATP23 HOMOLOG"/>
    <property type="match status" value="1"/>
</dbReference>
<evidence type="ECO:0000256" key="1">
    <source>
        <dbReference type="ARBA" id="ARBA00009915"/>
    </source>
</evidence>
<gene>
    <name evidence="8" type="ORF">EDS130_LOCUS19003</name>
    <name evidence="7" type="ORF">XAT740_LOCUS17137</name>
</gene>
<dbReference type="Pfam" id="PF09768">
    <property type="entry name" value="Peptidase_M76"/>
    <property type="match status" value="1"/>
</dbReference>
<keyword evidence="5 6" id="KW-0482">Metalloprotease</keyword>
<evidence type="ECO:0000256" key="4">
    <source>
        <dbReference type="ARBA" id="ARBA00022801"/>
    </source>
</evidence>
<dbReference type="GO" id="GO:0004222">
    <property type="term" value="F:metalloendopeptidase activity"/>
    <property type="evidence" value="ECO:0007669"/>
    <property type="project" value="InterPro"/>
</dbReference>
<dbReference type="GO" id="GO:0046872">
    <property type="term" value="F:metal ion binding"/>
    <property type="evidence" value="ECO:0007669"/>
    <property type="project" value="UniProtKB-KW"/>
</dbReference>
<dbReference type="Proteomes" id="UP000663828">
    <property type="component" value="Unassembled WGS sequence"/>
</dbReference>
<protein>
    <recommendedName>
        <fullName evidence="6">Mitochondrial inner membrane protease ATP23</fullName>
        <ecNumber evidence="6">3.4.24.-</ecNumber>
    </recommendedName>
</protein>
<evidence type="ECO:0000313" key="9">
    <source>
        <dbReference type="Proteomes" id="UP000663828"/>
    </source>
</evidence>
<keyword evidence="2 6" id="KW-0645">Protease</keyword>
<keyword evidence="9" id="KW-1185">Reference proteome</keyword>